<dbReference type="GO" id="GO:0009307">
    <property type="term" value="P:DNA restriction-modification system"/>
    <property type="evidence" value="ECO:0007669"/>
    <property type="project" value="UniProtKB-KW"/>
</dbReference>
<dbReference type="Gene3D" id="3.90.220.20">
    <property type="entry name" value="DNA methylase specificity domains"/>
    <property type="match status" value="1"/>
</dbReference>
<keyword evidence="3" id="KW-0238">DNA-binding</keyword>
<evidence type="ECO:0000256" key="3">
    <source>
        <dbReference type="ARBA" id="ARBA00023125"/>
    </source>
</evidence>
<protein>
    <recommendedName>
        <fullName evidence="4">Type I restriction modification DNA specificity domain-containing protein</fullName>
    </recommendedName>
</protein>
<evidence type="ECO:0000259" key="4">
    <source>
        <dbReference type="Pfam" id="PF01420"/>
    </source>
</evidence>
<organism evidence="5 6">
    <name type="scientific">Rodentibacter genomosp. 1</name>
    <dbReference type="NCBI Taxonomy" id="1908264"/>
    <lineage>
        <taxon>Bacteria</taxon>
        <taxon>Pseudomonadati</taxon>
        <taxon>Pseudomonadota</taxon>
        <taxon>Gammaproteobacteria</taxon>
        <taxon>Pasteurellales</taxon>
        <taxon>Pasteurellaceae</taxon>
        <taxon>Rodentibacter</taxon>
    </lineage>
</organism>
<proteinExistence type="inferred from homology"/>
<keyword evidence="2" id="KW-0680">Restriction system</keyword>
<evidence type="ECO:0000256" key="1">
    <source>
        <dbReference type="ARBA" id="ARBA00010923"/>
    </source>
</evidence>
<dbReference type="PANTHER" id="PTHR30408">
    <property type="entry name" value="TYPE-1 RESTRICTION ENZYME ECOKI SPECIFICITY PROTEIN"/>
    <property type="match status" value="1"/>
</dbReference>
<gene>
    <name evidence="5" type="ORF">BKK54_11230</name>
</gene>
<dbReference type="Proteomes" id="UP000188481">
    <property type="component" value="Unassembled WGS sequence"/>
</dbReference>
<dbReference type="SUPFAM" id="SSF116734">
    <property type="entry name" value="DNA methylase specificity domain"/>
    <property type="match status" value="1"/>
</dbReference>
<dbReference type="AlphaFoldDB" id="A0A1V3IZV6"/>
<dbReference type="GO" id="GO:0003677">
    <property type="term" value="F:DNA binding"/>
    <property type="evidence" value="ECO:0007669"/>
    <property type="project" value="UniProtKB-KW"/>
</dbReference>
<name>A0A1V3IZV6_9PAST</name>
<feature type="domain" description="Type I restriction modification DNA specificity" evidence="4">
    <location>
        <begin position="32"/>
        <end position="204"/>
    </location>
</feature>
<dbReference type="InterPro" id="IPR052021">
    <property type="entry name" value="Type-I_RS_S_subunit"/>
</dbReference>
<evidence type="ECO:0000256" key="2">
    <source>
        <dbReference type="ARBA" id="ARBA00022747"/>
    </source>
</evidence>
<reference evidence="5 6" key="1">
    <citation type="submission" date="2016-10" db="EMBL/GenBank/DDBJ databases">
        <title>Rodentibacter gen. nov. and new species.</title>
        <authorList>
            <person name="Christensen H."/>
        </authorList>
    </citation>
    <scope>NUCLEOTIDE SEQUENCE [LARGE SCALE GENOMIC DNA]</scope>
    <source>
        <strain evidence="6">ppn416</strain>
    </source>
</reference>
<evidence type="ECO:0000313" key="5">
    <source>
        <dbReference type="EMBL" id="OOF48054.1"/>
    </source>
</evidence>
<evidence type="ECO:0000313" key="6">
    <source>
        <dbReference type="Proteomes" id="UP000188481"/>
    </source>
</evidence>
<sequence length="216" mass="25375">MKKLKKSLLQKMFPKNDQKFPEIRFPEFTYAWEQRKLGEVINPIVREIPKPTKPYIRISVRSHAKGTFHQFVDDPDKVAMENVYVVKEDDLIVNITFAWEHAIAIATKEDDGLVVSHRFPTYRANDKSDIHFLKYLVSKKEFRTQLELISPGGAGRNRVMSKKDFLEIKINTSSFVEEQQKIGTFFTALDRYITIHQRKLENVKKLKKSLLQQMFV</sequence>
<accession>A0A1V3IZV6</accession>
<dbReference type="InterPro" id="IPR000055">
    <property type="entry name" value="Restrct_endonuc_typeI_TRD"/>
</dbReference>
<dbReference type="Pfam" id="PF01420">
    <property type="entry name" value="Methylase_S"/>
    <property type="match status" value="1"/>
</dbReference>
<dbReference type="STRING" id="1908264.BKK54_11230"/>
<comment type="similarity">
    <text evidence="1">Belongs to the type-I restriction system S methylase family.</text>
</comment>
<dbReference type="EMBL" id="MLHN01000040">
    <property type="protein sequence ID" value="OOF48054.1"/>
    <property type="molecule type" value="Genomic_DNA"/>
</dbReference>
<keyword evidence="6" id="KW-1185">Reference proteome</keyword>
<dbReference type="Gene3D" id="1.10.287.1120">
    <property type="entry name" value="Bipartite methylase S protein"/>
    <property type="match status" value="1"/>
</dbReference>
<dbReference type="PANTHER" id="PTHR30408:SF12">
    <property type="entry name" value="TYPE I RESTRICTION ENZYME MJAVIII SPECIFICITY SUBUNIT"/>
    <property type="match status" value="1"/>
</dbReference>
<comment type="caution">
    <text evidence="5">The sequence shown here is derived from an EMBL/GenBank/DDBJ whole genome shotgun (WGS) entry which is preliminary data.</text>
</comment>
<dbReference type="InterPro" id="IPR044946">
    <property type="entry name" value="Restrct_endonuc_typeI_TRD_sf"/>
</dbReference>